<evidence type="ECO:0000313" key="1">
    <source>
        <dbReference type="EMBL" id="OJT03397.1"/>
    </source>
</evidence>
<protein>
    <submittedName>
        <fullName evidence="1">Uncharacterized protein</fullName>
    </submittedName>
</protein>
<gene>
    <name evidence="1" type="ORF">TRAPUB_6014</name>
</gene>
<name>A0A1M2V768_TRAPU</name>
<evidence type="ECO:0000313" key="2">
    <source>
        <dbReference type="Proteomes" id="UP000184267"/>
    </source>
</evidence>
<dbReference type="AlphaFoldDB" id="A0A1M2V768"/>
<sequence>MPSSAQYIEERFRLLLSEVVKKHEQTVIYRDLIRNSAIYAGDPAVFASGAHEYNDLCNEIQELRQRARDDIGQDVSSEDEEDA</sequence>
<dbReference type="EMBL" id="MNAD01001617">
    <property type="protein sequence ID" value="OJT03397.1"/>
    <property type="molecule type" value="Genomic_DNA"/>
</dbReference>
<keyword evidence="2" id="KW-1185">Reference proteome</keyword>
<reference evidence="1 2" key="1">
    <citation type="submission" date="2016-10" db="EMBL/GenBank/DDBJ databases">
        <title>Genome sequence of the basidiomycete white-rot fungus Trametes pubescens.</title>
        <authorList>
            <person name="Makela M.R."/>
            <person name="Granchi Z."/>
            <person name="Peng M."/>
            <person name="De Vries R.P."/>
            <person name="Grigoriev I."/>
            <person name="Riley R."/>
            <person name="Hilden K."/>
        </authorList>
    </citation>
    <scope>NUCLEOTIDE SEQUENCE [LARGE SCALE GENOMIC DNA]</scope>
    <source>
        <strain evidence="1 2">FBCC735</strain>
    </source>
</reference>
<comment type="caution">
    <text evidence="1">The sequence shown here is derived from an EMBL/GenBank/DDBJ whole genome shotgun (WGS) entry which is preliminary data.</text>
</comment>
<accession>A0A1M2V768</accession>
<organism evidence="1 2">
    <name type="scientific">Trametes pubescens</name>
    <name type="common">White-rot fungus</name>
    <dbReference type="NCBI Taxonomy" id="154538"/>
    <lineage>
        <taxon>Eukaryota</taxon>
        <taxon>Fungi</taxon>
        <taxon>Dikarya</taxon>
        <taxon>Basidiomycota</taxon>
        <taxon>Agaricomycotina</taxon>
        <taxon>Agaricomycetes</taxon>
        <taxon>Polyporales</taxon>
        <taxon>Polyporaceae</taxon>
        <taxon>Trametes</taxon>
    </lineage>
</organism>
<dbReference type="Proteomes" id="UP000184267">
    <property type="component" value="Unassembled WGS sequence"/>
</dbReference>
<proteinExistence type="predicted"/>